<protein>
    <recommendedName>
        <fullName evidence="1">Beta-lactamase-related domain-containing protein</fullName>
    </recommendedName>
</protein>
<dbReference type="GeneID" id="97558294"/>
<gene>
    <name evidence="2" type="ORF">AWU65_10970</name>
</gene>
<evidence type="ECO:0000313" key="3">
    <source>
        <dbReference type="Proteomes" id="UP000076796"/>
    </source>
</evidence>
<dbReference type="OrthoDB" id="9803467at2"/>
<dbReference type="SUPFAM" id="SSF56601">
    <property type="entry name" value="beta-lactamase/transpeptidase-like"/>
    <property type="match status" value="1"/>
</dbReference>
<proteinExistence type="predicted"/>
<dbReference type="InterPro" id="IPR012338">
    <property type="entry name" value="Beta-lactam/transpept-like"/>
</dbReference>
<dbReference type="RefSeq" id="WP_063478279.1">
    <property type="nucleotide sequence ID" value="NZ_CP147845.1"/>
</dbReference>
<name>A0A163J6P5_9BACL</name>
<keyword evidence="3" id="KW-1185">Reference proteome</keyword>
<evidence type="ECO:0000259" key="1">
    <source>
        <dbReference type="Pfam" id="PF00144"/>
    </source>
</evidence>
<dbReference type="EMBL" id="LWMH01000001">
    <property type="protein sequence ID" value="KZS46399.1"/>
    <property type="molecule type" value="Genomic_DNA"/>
</dbReference>
<dbReference type="Pfam" id="PF00144">
    <property type="entry name" value="Beta-lactamase"/>
    <property type="match status" value="1"/>
</dbReference>
<dbReference type="STRING" id="59843.A3958_10540"/>
<dbReference type="AlphaFoldDB" id="A0A163J6P5"/>
<sequence>MQLGRMSWAFGVWVGKARQGKGGTLDEGCEAVRISLQKHSIDELVEWISSLPMESEVPTNFSYSNSGYILLGKIIETVSGSTYADFLERETFGPAGKKDSALESSSILSNRASAYEMTAEGELRNARTSTCPTLIRPGALSLPLEICICLTVHWMRGSCCPAI</sequence>
<dbReference type="PANTHER" id="PTHR46825:SF9">
    <property type="entry name" value="BETA-LACTAMASE-RELATED DOMAIN-CONTAINING PROTEIN"/>
    <property type="match status" value="1"/>
</dbReference>
<dbReference type="Proteomes" id="UP000076796">
    <property type="component" value="Unassembled WGS sequence"/>
</dbReference>
<dbReference type="PANTHER" id="PTHR46825">
    <property type="entry name" value="D-ALANYL-D-ALANINE-CARBOXYPEPTIDASE/ENDOPEPTIDASE AMPH"/>
    <property type="match status" value="1"/>
</dbReference>
<comment type="caution">
    <text evidence="2">The sequence shown here is derived from an EMBL/GenBank/DDBJ whole genome shotgun (WGS) entry which is preliminary data.</text>
</comment>
<dbReference type="InterPro" id="IPR050491">
    <property type="entry name" value="AmpC-like"/>
</dbReference>
<dbReference type="InterPro" id="IPR001466">
    <property type="entry name" value="Beta-lactam-related"/>
</dbReference>
<organism evidence="2 3">
    <name type="scientific">Paenibacillus glucanolyticus</name>
    <dbReference type="NCBI Taxonomy" id="59843"/>
    <lineage>
        <taxon>Bacteria</taxon>
        <taxon>Bacillati</taxon>
        <taxon>Bacillota</taxon>
        <taxon>Bacilli</taxon>
        <taxon>Bacillales</taxon>
        <taxon>Paenibacillaceae</taxon>
        <taxon>Paenibacillus</taxon>
    </lineage>
</organism>
<accession>A0A163J6P5</accession>
<reference evidence="2" key="1">
    <citation type="journal article" date="2016" name="Genome Announc.">
        <title>Draft genomes of two strains of Paenibacillus glucanolyticus with capability to degrade lignocellulose.</title>
        <authorList>
            <person name="Mathews S.L."/>
            <person name="Pawlak J."/>
            <person name="Grunden A.M."/>
        </authorList>
    </citation>
    <scope>NUCLEOTIDE SEQUENCE [LARGE SCALE GENOMIC DNA]</scope>
    <source>
        <strain evidence="2">SLM1</strain>
    </source>
</reference>
<dbReference type="Gene3D" id="3.40.710.10">
    <property type="entry name" value="DD-peptidase/beta-lactamase superfamily"/>
    <property type="match status" value="1"/>
</dbReference>
<feature type="domain" description="Beta-lactamase-related" evidence="1">
    <location>
        <begin position="39"/>
        <end position="119"/>
    </location>
</feature>
<evidence type="ECO:0000313" key="2">
    <source>
        <dbReference type="EMBL" id="KZS46399.1"/>
    </source>
</evidence>